<accession>A0A058ZU18</accession>
<reference evidence="1" key="3">
    <citation type="submission" date="2023-04" db="EMBL/GenBank/DDBJ databases">
        <title>WGS assembly of Eucalyptus grandis.</title>
        <authorList>
            <person name="Myburg A."/>
            <person name="Grattapaglia D."/>
            <person name="Tuskan G."/>
            <person name="Hellsten U."/>
            <person name="Hayes R."/>
            <person name="Grimwood J."/>
            <person name="Jenkins J."/>
            <person name="Lindquist E."/>
            <person name="Tice H."/>
            <person name="Bauer D."/>
            <person name="Goodstein D."/>
            <person name="Dubchak I."/>
            <person name="Poliakov A."/>
            <person name="Mizrachi E."/>
            <person name="Kullan A."/>
            <person name="Hussey S."/>
            <person name="Pinard D."/>
            <person name="Van D."/>
            <person name="Singh P."/>
            <person name="Van J."/>
            <person name="Silva-Junior O."/>
            <person name="Togawa R."/>
            <person name="Pappas M."/>
            <person name="Faria D."/>
            <person name="Sansaloni C."/>
            <person name="Petroli C."/>
            <person name="Yang X."/>
            <person name="Ranjan P."/>
            <person name="Tschaplinski T."/>
            <person name="Ye C."/>
            <person name="Li T."/>
            <person name="Sterck L."/>
            <person name="Vanneste K."/>
            <person name="Murat F."/>
            <person name="Soler M."/>
            <person name="Clemente H."/>
            <person name="Saidi N."/>
            <person name="Cassan-Wang H."/>
            <person name="Dunand C."/>
            <person name="Hefer C."/>
            <person name="Bornberg-Bauer E."/>
            <person name="Kersting A."/>
            <person name="Vining K."/>
            <person name="Amarasinghe V."/>
            <person name="Ranik M."/>
            <person name="Naithani S."/>
            <person name="Elser J."/>
            <person name="Boyd A."/>
            <person name="Liston A."/>
            <person name="Spatafora J."/>
            <person name="Dharmwardhana P."/>
            <person name="Raja R."/>
            <person name="Sullivan C."/>
            <person name="Romanel E."/>
            <person name="Alves-Ferreira M."/>
            <person name="Kulheim C."/>
            <person name="Foley W."/>
            <person name="Carocha V."/>
            <person name="Paiva J."/>
            <person name="Kudrna D."/>
            <person name="Brommonschenkel S."/>
            <person name="Pasquali G."/>
            <person name="Byrne M."/>
            <person name="Rigault P."/>
            <person name="Tibbits J."/>
            <person name="Spokevicius A."/>
            <person name="Jones R."/>
            <person name="Steane D."/>
            <person name="Vaillancourt R."/>
            <person name="Potts B."/>
            <person name="Joubert F."/>
            <person name="Barry K."/>
            <person name="Pappas G."/>
            <person name="Strauss S."/>
            <person name="Jaiswal P."/>
            <person name="Grima-Pettenati J."/>
            <person name="Salse J."/>
            <person name="Van D."/>
            <person name="Rokhsar D."/>
            <person name="Schmutz J."/>
        </authorList>
    </citation>
    <scope>NUCLEOTIDE SEQUENCE</scope>
    <source>
        <tissue evidence="1">Leaf extractions</tissue>
    </source>
</reference>
<protein>
    <submittedName>
        <fullName evidence="2">Uncharacterized protein</fullName>
    </submittedName>
</protein>
<dbReference type="AlphaFoldDB" id="A0A058ZU18"/>
<evidence type="ECO:0000313" key="3">
    <source>
        <dbReference type="Proteomes" id="UP000030711"/>
    </source>
</evidence>
<keyword evidence="3" id="KW-1185">Reference proteome</keyword>
<dbReference type="EMBL" id="KK199019">
    <property type="protein sequence ID" value="KCW44851.1"/>
    <property type="molecule type" value="Genomic_DNA"/>
</dbReference>
<evidence type="ECO:0000313" key="2">
    <source>
        <dbReference type="EMBL" id="KCW44851.1"/>
    </source>
</evidence>
<dbReference type="EMBL" id="MU848503">
    <property type="protein sequence ID" value="KAK2632421.1"/>
    <property type="molecule type" value="Genomic_DNA"/>
</dbReference>
<gene>
    <name evidence="2" type="ORF">EUGRSUZ_L01580</name>
</gene>
<reference evidence="1" key="2">
    <citation type="journal article" date="2014" name="Nature">
        <title>The genome of Eucalyptus grandis.</title>
        <authorList>
            <person name="Myburg A.A."/>
            <person name="Grattapaglia D."/>
            <person name="Tuskan G.A."/>
            <person name="Hellsten U."/>
            <person name="Hayes R.D."/>
            <person name="Grimwood J."/>
            <person name="Jenkins J."/>
            <person name="Lindquist E."/>
            <person name="Tice H."/>
            <person name="Bauer D."/>
            <person name="Goodstein D.M."/>
            <person name="Dubchak I."/>
            <person name="Poliakov A."/>
            <person name="Mizrachi E."/>
            <person name="Kullan A.R."/>
            <person name="Hussey S.G."/>
            <person name="Pinard D."/>
            <person name="van der Merwe K."/>
            <person name="Singh P."/>
            <person name="van Jaarsveld I."/>
            <person name="Silva-Junior O.B."/>
            <person name="Togawa R.C."/>
            <person name="Pappas M.R."/>
            <person name="Faria D.A."/>
            <person name="Sansaloni C.P."/>
            <person name="Petroli C.D."/>
            <person name="Yang X."/>
            <person name="Ranjan P."/>
            <person name="Tschaplinski T.J."/>
            <person name="Ye C.Y."/>
            <person name="Li T."/>
            <person name="Sterck L."/>
            <person name="Vanneste K."/>
            <person name="Murat F."/>
            <person name="Soler M."/>
            <person name="Clemente H.S."/>
            <person name="Saidi N."/>
            <person name="Cassan-Wang H."/>
            <person name="Dunand C."/>
            <person name="Hefer C.A."/>
            <person name="Bornberg-Bauer E."/>
            <person name="Kersting A.R."/>
            <person name="Vining K."/>
            <person name="Amarasinghe V."/>
            <person name="Ranik M."/>
            <person name="Naithani S."/>
            <person name="Elser J."/>
            <person name="Boyd A.E."/>
            <person name="Liston A."/>
            <person name="Spatafora J.W."/>
            <person name="Dharmwardhana P."/>
            <person name="Raja R."/>
            <person name="Sullivan C."/>
            <person name="Romanel E."/>
            <person name="Alves-Ferreira M."/>
            <person name="Kulheim C."/>
            <person name="Foley W."/>
            <person name="Carocha V."/>
            <person name="Paiva J."/>
            <person name="Kudrna D."/>
            <person name="Brommonschenkel S.H."/>
            <person name="Pasquali G."/>
            <person name="Byrne M."/>
            <person name="Rigault P."/>
            <person name="Tibbits J."/>
            <person name="Spokevicius A."/>
            <person name="Jones R.C."/>
            <person name="Steane D.A."/>
            <person name="Vaillancourt R.E."/>
            <person name="Potts B.M."/>
            <person name="Joubert F."/>
            <person name="Barry K."/>
            <person name="Pappas G.J."/>
            <person name="Strauss S.H."/>
            <person name="Jaiswal P."/>
            <person name="Grima-Pettenati J."/>
            <person name="Salse J."/>
            <person name="Van de Peer Y."/>
            <person name="Rokhsar D.S."/>
            <person name="Schmutz J."/>
        </authorList>
    </citation>
    <scope>NUCLEOTIDE SEQUENCE</scope>
    <source>
        <tissue evidence="1">Leaf extractions</tissue>
    </source>
</reference>
<dbReference type="InParanoid" id="A0A058ZU18"/>
<reference evidence="2" key="1">
    <citation type="submission" date="2013-07" db="EMBL/GenBank/DDBJ databases">
        <title>The genome of Eucalyptus grandis.</title>
        <authorList>
            <person name="Schmutz J."/>
            <person name="Hayes R."/>
            <person name="Myburg A."/>
            <person name="Tuskan G."/>
            <person name="Grattapaglia D."/>
            <person name="Rokhsar D.S."/>
        </authorList>
    </citation>
    <scope>NUCLEOTIDE SEQUENCE</scope>
    <source>
        <tissue evidence="2">Leaf extractions</tissue>
    </source>
</reference>
<dbReference type="Proteomes" id="UP000030711">
    <property type="component" value="Unassembled WGS sequence"/>
</dbReference>
<reference evidence="1" key="4">
    <citation type="submission" date="2023-07" db="EMBL/GenBank/DDBJ databases">
        <authorList>
            <person name="Myburg A.A."/>
            <person name="Grattapaglia D."/>
            <person name="Tuskan G.A."/>
            <person name="Hellsten U."/>
            <person name="Hayes R.D."/>
            <person name="Grimwood J."/>
            <person name="Jenkins J."/>
            <person name="Lindquist E."/>
            <person name="Tice H."/>
            <person name="Bauer D."/>
            <person name="Goodstein D.M."/>
            <person name="Dubchak I."/>
            <person name="Poliakov A."/>
            <person name="Mizrachi E."/>
            <person name="Kullan A.R."/>
            <person name="Hussey S.G."/>
            <person name="Pinard D."/>
            <person name="Van D.M."/>
            <person name="Singh P."/>
            <person name="Van J.I."/>
            <person name="Silva-Junior O.B."/>
            <person name="Togawa R.C."/>
            <person name="Pappas M.R."/>
            <person name="Faria D.A."/>
            <person name="Sansaloni C.P."/>
            <person name="Petroli C.D."/>
            <person name="Yang X."/>
            <person name="Ranjan P."/>
            <person name="Tschaplinski T.J."/>
            <person name="Ye C.Y."/>
            <person name="Li T."/>
            <person name="Sterck L."/>
            <person name="Vanneste K."/>
            <person name="Murat F."/>
            <person name="Soler M."/>
            <person name="Clemente H.S."/>
            <person name="Saidi N."/>
            <person name="Cassan-Wang H."/>
            <person name="Dunand C."/>
            <person name="Hefer C.A."/>
            <person name="Bornberg-Bauer E."/>
            <person name="Kersting A.R."/>
            <person name="Vining K."/>
            <person name="Amarasinghe V."/>
            <person name="Ranik M."/>
            <person name="Naithani S."/>
            <person name="Elser J."/>
            <person name="Boyd A.E."/>
            <person name="Liston A."/>
            <person name="Spatafora J.W."/>
            <person name="Dharmwardhana P."/>
            <person name="Raja R."/>
            <person name="Sullivan C."/>
            <person name="Romanel E."/>
            <person name="Alves-Ferreira M."/>
            <person name="Kulheim C."/>
            <person name="Foley W."/>
            <person name="Carocha V."/>
            <person name="Paiva J."/>
            <person name="Kudrna D."/>
            <person name="Brommonschenkel S.H."/>
            <person name="Pasquali G."/>
            <person name="Byrne M."/>
            <person name="Rigault P."/>
            <person name="Tibbits J."/>
            <person name="Spokevicius A."/>
            <person name="Jones R.C."/>
            <person name="Steane D.A."/>
            <person name="Vaillancourt R.E."/>
            <person name="Potts B.M."/>
            <person name="Joubert F."/>
            <person name="Barry K."/>
            <person name="Pappas G.J."/>
            <person name="Strauss S.H."/>
            <person name="Jaiswal P."/>
            <person name="Grima-Pettenati J."/>
            <person name="Salse J."/>
            <person name="Van D.P."/>
            <person name="Rokhsar D.S."/>
            <person name="Schmutz J."/>
        </authorList>
    </citation>
    <scope>NUCLEOTIDE SEQUENCE</scope>
    <source>
        <tissue evidence="1">Leaf extractions</tissue>
    </source>
</reference>
<proteinExistence type="predicted"/>
<name>A0A058ZU18_EUCGR</name>
<organism evidence="2">
    <name type="scientific">Eucalyptus grandis</name>
    <name type="common">Flooded gum</name>
    <dbReference type="NCBI Taxonomy" id="71139"/>
    <lineage>
        <taxon>Eukaryota</taxon>
        <taxon>Viridiplantae</taxon>
        <taxon>Streptophyta</taxon>
        <taxon>Embryophyta</taxon>
        <taxon>Tracheophyta</taxon>
        <taxon>Spermatophyta</taxon>
        <taxon>Magnoliopsida</taxon>
        <taxon>eudicotyledons</taxon>
        <taxon>Gunneridae</taxon>
        <taxon>Pentapetalae</taxon>
        <taxon>rosids</taxon>
        <taxon>malvids</taxon>
        <taxon>Myrtales</taxon>
        <taxon>Myrtaceae</taxon>
        <taxon>Myrtoideae</taxon>
        <taxon>Eucalypteae</taxon>
        <taxon>Eucalyptus</taxon>
    </lineage>
</organism>
<evidence type="ECO:0000313" key="1">
    <source>
        <dbReference type="EMBL" id="KAK2632421.1"/>
    </source>
</evidence>
<sequence>MSMLDLAVQIKLMKADNSKSQQLRVQVTIQLKYNNQSKESPKAEETEKNWKNKIMLTHPYHYLQSVFSPPAASIELSSDSLLQLQLLFPLKECNKLHLQSQSIRLIGKAHIYERLLE</sequence>
<dbReference type="Gramene" id="KCW44851">
    <property type="protein sequence ID" value="KCW44851"/>
    <property type="gene ID" value="EUGRSUZ_L01580"/>
</dbReference>